<accession>A0ACB5PV89</accession>
<evidence type="ECO:0000313" key="2">
    <source>
        <dbReference type="Proteomes" id="UP000605392"/>
    </source>
</evidence>
<sequence length="63" mass="7136">MPQARVGKGNRNRSTRYISGSELGLEKTMSLKNSYNRTEWLFFTEKKPPMLCSLNPAPTFAAL</sequence>
<gene>
    <name evidence="1" type="ORF">GCM10011375_32450</name>
</gene>
<reference evidence="1 2" key="1">
    <citation type="journal article" date="2019" name="Int. J. Syst. Evol. Microbiol.">
        <title>The Global Catalogue of Microorganisms (GCM) 10K type strain sequencing project: providing services to taxonomists for standard genome sequencing and annotation.</title>
        <authorList>
            <consortium name="The Broad Institute Genomics Platform"/>
            <consortium name="The Broad Institute Genome Sequencing Center for Infectious Disease"/>
            <person name="Wu L."/>
            <person name="Ma J."/>
        </authorList>
    </citation>
    <scope>NUCLEOTIDE SEQUENCE [LARGE SCALE GENOMIC DNA]</scope>
    <source>
        <strain evidence="1 2">CGMCC 1.12720</strain>
    </source>
</reference>
<dbReference type="EMBL" id="BMFN01000003">
    <property type="protein sequence ID" value="GGF74902.1"/>
    <property type="molecule type" value="Genomic_DNA"/>
</dbReference>
<organism evidence="1 2">
    <name type="scientific">Hymenobacter qilianensis</name>
    <dbReference type="NCBI Taxonomy" id="1385715"/>
    <lineage>
        <taxon>Bacteria</taxon>
        <taxon>Pseudomonadati</taxon>
        <taxon>Bacteroidota</taxon>
        <taxon>Cytophagia</taxon>
        <taxon>Cytophagales</taxon>
        <taxon>Hymenobacteraceae</taxon>
        <taxon>Hymenobacter</taxon>
    </lineage>
</organism>
<proteinExistence type="predicted"/>
<protein>
    <submittedName>
        <fullName evidence="1">Uncharacterized protein</fullName>
    </submittedName>
</protein>
<evidence type="ECO:0000313" key="1">
    <source>
        <dbReference type="EMBL" id="GGF74902.1"/>
    </source>
</evidence>
<keyword evidence="2" id="KW-1185">Reference proteome</keyword>
<comment type="caution">
    <text evidence="1">The sequence shown here is derived from an EMBL/GenBank/DDBJ whole genome shotgun (WGS) entry which is preliminary data.</text>
</comment>
<dbReference type="Proteomes" id="UP000605392">
    <property type="component" value="Unassembled WGS sequence"/>
</dbReference>
<name>A0ACB5PV89_9BACT</name>